<feature type="region of interest" description="Disordered" evidence="1">
    <location>
        <begin position="141"/>
        <end position="168"/>
    </location>
</feature>
<dbReference type="InParanoid" id="E9GMC1"/>
<keyword evidence="5" id="KW-1185">Reference proteome</keyword>
<evidence type="ECO:0000256" key="2">
    <source>
        <dbReference type="SAM" id="SignalP"/>
    </source>
</evidence>
<evidence type="ECO:0000313" key="4">
    <source>
        <dbReference type="EMBL" id="EFX79416.1"/>
    </source>
</evidence>
<dbReference type="PANTHER" id="PTHR11492:SF8">
    <property type="entry name" value="NUCLEAR FACTOR I, ISOFORM B"/>
    <property type="match status" value="1"/>
</dbReference>
<evidence type="ECO:0000256" key="1">
    <source>
        <dbReference type="SAM" id="MobiDB-lite"/>
    </source>
</evidence>
<dbReference type="InterPro" id="IPR020604">
    <property type="entry name" value="CTF/NFI_DNA-bd-dom"/>
</dbReference>
<dbReference type="AlphaFoldDB" id="E9GMC1"/>
<feature type="compositionally biased region" description="Basic residues" evidence="1">
    <location>
        <begin position="149"/>
        <end position="159"/>
    </location>
</feature>
<accession>E9GMC1</accession>
<organism evidence="4 5">
    <name type="scientific">Daphnia pulex</name>
    <name type="common">Water flea</name>
    <dbReference type="NCBI Taxonomy" id="6669"/>
    <lineage>
        <taxon>Eukaryota</taxon>
        <taxon>Metazoa</taxon>
        <taxon>Ecdysozoa</taxon>
        <taxon>Arthropoda</taxon>
        <taxon>Crustacea</taxon>
        <taxon>Branchiopoda</taxon>
        <taxon>Diplostraca</taxon>
        <taxon>Cladocera</taxon>
        <taxon>Anomopoda</taxon>
        <taxon>Daphniidae</taxon>
        <taxon>Daphnia</taxon>
    </lineage>
</organism>
<dbReference type="PROSITE" id="PS51080">
    <property type="entry name" value="CTF_NFI_2"/>
    <property type="match status" value="1"/>
</dbReference>
<sequence>MKKVWRLDLVMVILFKAIPLESTDGERLEKSPDCLHPGLCVNPYHINVSVRELDLYLANFINSHGAETLSGICDTGDKVDDDRNLKDELLEKSLGCLSLRLGAQKFQNRLVAGSIVEIVSLIEMDSSGWLDATCDVEASPGQQSVEEKKKKKKTRKKVAPAKSRDKSWTKRIYSQPVQWSHLQRHDPGDRCLLIKGIVAALQNLIHPSDDILPVHLLPLFDQTSAVLLKSRND</sequence>
<dbReference type="OrthoDB" id="10055441at2759"/>
<dbReference type="Proteomes" id="UP000000305">
    <property type="component" value="Unassembled WGS sequence"/>
</dbReference>
<dbReference type="HOGENOM" id="CLU_1190913_0_0_1"/>
<dbReference type="eggNOG" id="KOG3663">
    <property type="taxonomic scope" value="Eukaryota"/>
</dbReference>
<dbReference type="GO" id="GO:0003700">
    <property type="term" value="F:DNA-binding transcription factor activity"/>
    <property type="evidence" value="ECO:0007669"/>
    <property type="project" value="InterPro"/>
</dbReference>
<name>E9GMC1_DAPPU</name>
<feature type="signal peptide" evidence="2">
    <location>
        <begin position="1"/>
        <end position="25"/>
    </location>
</feature>
<feature type="domain" description="CTF/NF-I" evidence="3">
    <location>
        <begin position="1"/>
        <end position="72"/>
    </location>
</feature>
<keyword evidence="2" id="KW-0732">Signal</keyword>
<dbReference type="InterPro" id="IPR000647">
    <property type="entry name" value="CTF/NFI"/>
</dbReference>
<dbReference type="EMBL" id="GL732552">
    <property type="protein sequence ID" value="EFX79416.1"/>
    <property type="molecule type" value="Genomic_DNA"/>
</dbReference>
<dbReference type="GO" id="GO:0005634">
    <property type="term" value="C:nucleus"/>
    <property type="evidence" value="ECO:0007669"/>
    <property type="project" value="InterPro"/>
</dbReference>
<proteinExistence type="predicted"/>
<protein>
    <recommendedName>
        <fullName evidence="3">CTF/NF-I domain-containing protein</fullName>
    </recommendedName>
</protein>
<reference evidence="4 5" key="1">
    <citation type="journal article" date="2011" name="Science">
        <title>The ecoresponsive genome of Daphnia pulex.</title>
        <authorList>
            <person name="Colbourne J.K."/>
            <person name="Pfrender M.E."/>
            <person name="Gilbert D."/>
            <person name="Thomas W.K."/>
            <person name="Tucker A."/>
            <person name="Oakley T.H."/>
            <person name="Tokishita S."/>
            <person name="Aerts A."/>
            <person name="Arnold G.J."/>
            <person name="Basu M.K."/>
            <person name="Bauer D.J."/>
            <person name="Caceres C.E."/>
            <person name="Carmel L."/>
            <person name="Casola C."/>
            <person name="Choi J.H."/>
            <person name="Detter J.C."/>
            <person name="Dong Q."/>
            <person name="Dusheyko S."/>
            <person name="Eads B.D."/>
            <person name="Frohlich T."/>
            <person name="Geiler-Samerotte K.A."/>
            <person name="Gerlach D."/>
            <person name="Hatcher P."/>
            <person name="Jogdeo S."/>
            <person name="Krijgsveld J."/>
            <person name="Kriventseva E.V."/>
            <person name="Kultz D."/>
            <person name="Laforsch C."/>
            <person name="Lindquist E."/>
            <person name="Lopez J."/>
            <person name="Manak J.R."/>
            <person name="Muller J."/>
            <person name="Pangilinan J."/>
            <person name="Patwardhan R.P."/>
            <person name="Pitluck S."/>
            <person name="Pritham E.J."/>
            <person name="Rechtsteiner A."/>
            <person name="Rho M."/>
            <person name="Rogozin I.B."/>
            <person name="Sakarya O."/>
            <person name="Salamov A."/>
            <person name="Schaack S."/>
            <person name="Shapiro H."/>
            <person name="Shiga Y."/>
            <person name="Skalitzky C."/>
            <person name="Smith Z."/>
            <person name="Souvorov A."/>
            <person name="Sung W."/>
            <person name="Tang Z."/>
            <person name="Tsuchiya D."/>
            <person name="Tu H."/>
            <person name="Vos H."/>
            <person name="Wang M."/>
            <person name="Wolf Y.I."/>
            <person name="Yamagata H."/>
            <person name="Yamada T."/>
            <person name="Ye Y."/>
            <person name="Shaw J.R."/>
            <person name="Andrews J."/>
            <person name="Crease T.J."/>
            <person name="Tang H."/>
            <person name="Lucas S.M."/>
            <person name="Robertson H.M."/>
            <person name="Bork P."/>
            <person name="Koonin E.V."/>
            <person name="Zdobnov E.M."/>
            <person name="Grigoriev I.V."/>
            <person name="Lynch M."/>
            <person name="Boore J.L."/>
        </authorList>
    </citation>
    <scope>NUCLEOTIDE SEQUENCE [LARGE SCALE GENOMIC DNA]</scope>
</reference>
<dbReference type="STRING" id="6669.E9GMC1"/>
<dbReference type="PhylomeDB" id="E9GMC1"/>
<dbReference type="KEGG" id="dpx:DAPPUDRAFT_244987"/>
<dbReference type="PANTHER" id="PTHR11492">
    <property type="entry name" value="NUCLEAR FACTOR I"/>
    <property type="match status" value="1"/>
</dbReference>
<evidence type="ECO:0000259" key="3">
    <source>
        <dbReference type="PROSITE" id="PS51080"/>
    </source>
</evidence>
<gene>
    <name evidence="4" type="ORF">DAPPUDRAFT_244987</name>
</gene>
<feature type="chain" id="PRO_5003240464" description="CTF/NF-I domain-containing protein" evidence="2">
    <location>
        <begin position="26"/>
        <end position="233"/>
    </location>
</feature>
<evidence type="ECO:0000313" key="5">
    <source>
        <dbReference type="Proteomes" id="UP000000305"/>
    </source>
</evidence>